<dbReference type="PANTHER" id="PTHR15503">
    <property type="entry name" value="LDOC1 RELATED"/>
    <property type="match status" value="1"/>
</dbReference>
<dbReference type="Proteomes" id="UP000012065">
    <property type="component" value="Unassembled WGS sequence"/>
</dbReference>
<evidence type="ECO:0000259" key="1">
    <source>
        <dbReference type="Pfam" id="PF00078"/>
    </source>
</evidence>
<dbReference type="InterPro" id="IPR043128">
    <property type="entry name" value="Rev_trsase/Diguanyl_cyclase"/>
</dbReference>
<dbReference type="InterPro" id="IPR032567">
    <property type="entry name" value="RTL1-rel"/>
</dbReference>
<comment type="caution">
    <text evidence="2">The sequence shown here is derived from an EMBL/GenBank/DDBJ whole genome shotgun (WGS) entry which is preliminary data.</text>
</comment>
<dbReference type="Gene3D" id="3.10.10.10">
    <property type="entry name" value="HIV Type 1 Reverse Transcriptase, subunit A, domain 1"/>
    <property type="match status" value="1"/>
</dbReference>
<organism evidence="2 3">
    <name type="scientific">Thanatephorus cucumeris (strain AG1-IB / isolate 7/3/14)</name>
    <name type="common">Lettuce bottom rot fungus</name>
    <name type="synonym">Rhizoctonia solani</name>
    <dbReference type="NCBI Taxonomy" id="1108050"/>
    <lineage>
        <taxon>Eukaryota</taxon>
        <taxon>Fungi</taxon>
        <taxon>Dikarya</taxon>
        <taxon>Basidiomycota</taxon>
        <taxon>Agaricomycotina</taxon>
        <taxon>Agaricomycetes</taxon>
        <taxon>Cantharellales</taxon>
        <taxon>Ceratobasidiaceae</taxon>
        <taxon>Rhizoctonia</taxon>
        <taxon>Rhizoctonia solani AG-1</taxon>
    </lineage>
</organism>
<accession>M5CFS1</accession>
<evidence type="ECO:0000313" key="3">
    <source>
        <dbReference type="Proteomes" id="UP000012065"/>
    </source>
</evidence>
<protein>
    <submittedName>
        <fullName evidence="2">Rhizoctonia solani AG1-IB WGS project CAOJ00000000 data, isolate 7/3/14, contig 26206</fullName>
    </submittedName>
</protein>
<reference evidence="2 3" key="1">
    <citation type="journal article" date="2013" name="J. Biotechnol.">
        <title>Establishment and interpretation of the genome sequence of the phytopathogenic fungus Rhizoctonia solani AG1-IB isolate 7/3/14.</title>
        <authorList>
            <person name="Wibberg D.W."/>
            <person name="Jelonek L.J."/>
            <person name="Rupp O.R."/>
            <person name="Hennig M.H."/>
            <person name="Eikmeyer F.E."/>
            <person name="Goesmann A.G."/>
            <person name="Hartmann A.H."/>
            <person name="Borriss R.B."/>
            <person name="Grosch R.G."/>
            <person name="Puehler A.P."/>
            <person name="Schlueter A.S."/>
        </authorList>
    </citation>
    <scope>NUCLEOTIDE SEQUENCE [LARGE SCALE GENOMIC DNA]</scope>
    <source>
        <strain evidence="3">AG1-IB / isolate 7/3/14</strain>
    </source>
</reference>
<dbReference type="PANTHER" id="PTHR15503:SF22">
    <property type="entry name" value="TRANSPOSON TY3-I GAG POLYPROTEIN"/>
    <property type="match status" value="1"/>
</dbReference>
<gene>
    <name evidence="2" type="ORF">BN14_12398</name>
</gene>
<name>M5CFS1_THACB</name>
<dbReference type="HOGENOM" id="CLU_000384_42_10_1"/>
<feature type="domain" description="Reverse transcriptase" evidence="1">
    <location>
        <begin position="39"/>
        <end position="106"/>
    </location>
</feature>
<dbReference type="CDD" id="cd01647">
    <property type="entry name" value="RT_LTR"/>
    <property type="match status" value="1"/>
</dbReference>
<dbReference type="AlphaFoldDB" id="M5CFS1"/>
<dbReference type="InterPro" id="IPR043502">
    <property type="entry name" value="DNA/RNA_pol_sf"/>
</dbReference>
<dbReference type="Pfam" id="PF00078">
    <property type="entry name" value="RVT_1"/>
    <property type="match status" value="1"/>
</dbReference>
<proteinExistence type="predicted"/>
<dbReference type="Gene3D" id="3.30.70.270">
    <property type="match status" value="1"/>
</dbReference>
<dbReference type="EMBL" id="CAOJ01019454">
    <property type="protein sequence ID" value="CCO38230.1"/>
    <property type="molecule type" value="Genomic_DNA"/>
</dbReference>
<dbReference type="InterPro" id="IPR000477">
    <property type="entry name" value="RT_dom"/>
</dbReference>
<dbReference type="SUPFAM" id="SSF56672">
    <property type="entry name" value="DNA/RNA polymerases"/>
    <property type="match status" value="1"/>
</dbReference>
<evidence type="ECO:0000313" key="2">
    <source>
        <dbReference type="EMBL" id="CCO38230.1"/>
    </source>
</evidence>
<sequence length="116" mass="13247">MTPSETTALKEHIDSELAAGKICPSTSPAGAPVMFVKRADGRLRLVVDYRRLNAITIKDRYALPRQDELIEKLRHAKIFTKLDLRNGYNNIRIKEGDEWKAAFRTNVPALHERHIP</sequence>